<dbReference type="Pfam" id="PF02074">
    <property type="entry name" value="Peptidase_M32"/>
    <property type="match status" value="1"/>
</dbReference>
<organism evidence="2 3">
    <name type="scientific">Ventrimonas faecis</name>
    <dbReference type="NCBI Taxonomy" id="3133170"/>
    <lineage>
        <taxon>Bacteria</taxon>
        <taxon>Bacillati</taxon>
        <taxon>Bacillota</taxon>
        <taxon>Clostridia</taxon>
        <taxon>Lachnospirales</taxon>
        <taxon>Lachnospiraceae</taxon>
        <taxon>Ventrimonas</taxon>
    </lineage>
</organism>
<dbReference type="PANTHER" id="PTHR34217">
    <property type="entry name" value="METAL-DEPENDENT CARBOXYPEPTIDASE"/>
    <property type="match status" value="1"/>
</dbReference>
<keyword evidence="3" id="KW-1185">Reference proteome</keyword>
<evidence type="ECO:0000313" key="3">
    <source>
        <dbReference type="Proteomes" id="UP001437460"/>
    </source>
</evidence>
<dbReference type="EMBL" id="JBBMFJ010000032">
    <property type="protein sequence ID" value="MEQ2564128.1"/>
    <property type="molecule type" value="Genomic_DNA"/>
</dbReference>
<keyword evidence="1" id="KW-0479">Metal-binding</keyword>
<comment type="catalytic activity">
    <reaction evidence="1">
        <text>Release of a C-terminal amino acid with broad specificity, except for -Pro.</text>
        <dbReference type="EC" id="3.4.17.19"/>
    </reaction>
</comment>
<dbReference type="SUPFAM" id="SSF55486">
    <property type="entry name" value="Metalloproteases ('zincins'), catalytic domain"/>
    <property type="match status" value="1"/>
</dbReference>
<comment type="function">
    <text evidence="1">Broad specificity carboxypetidase that releases amino acids sequentially from the C-terminus, including neutral, aromatic, polar and basic residues.</text>
</comment>
<sequence length="519" mass="60489">MNTENKKSNSDYEELMQYLEEAQAYETALILFEWDEETLAPEEAGNRTARMQGVLSSSYQRIMMSERVKELVDKCLRELTGKPVLETPDGELTEEGIRYAILKAAKRTIEEVSCIPPEEYRAYQELTSKSTRIWTKARKENDFASFVPVLKEIIDYQKKFASYRQKDGQKLYDVMLDSFEPGFTMEKLDEFFGMLKEHIVPLLKQVMESPVCIQDDFLDGDYSEEKQRELAEYLAKYVGFDFSRGVLAVSAHPFTTNLHNRDVRITTHYKSRVDSSAFSVIHESGHAIYEFGIDDRLSQTPAGQGTSMGMHESQSRFFENIIGRSEAFWIPVYGKLKELFPGQLKGVGREMFVRAINKVQPGLIRTEADELTYSLHVLVRYELEKMLIEEDLDVKELPKLWADKYEEYLGIRPENDTEGVLQDIHWAQGSFGYFPSYALGSAFGAQMLSQMKKEMDFDRLLEEGKLDVIREYLRKHVHRYGKMKDSREILKDLTGEDFEPKYYVEYLEEKYRKLYELSR</sequence>
<protein>
    <recommendedName>
        <fullName evidence="1">Metal-dependent carboxypeptidase</fullName>
        <ecNumber evidence="1">3.4.17.19</ecNumber>
    </recommendedName>
</protein>
<dbReference type="PIRSF" id="PIRSF006615">
    <property type="entry name" value="Zn_crbxpep_Taq"/>
    <property type="match status" value="1"/>
</dbReference>
<name>A0ABV1HQ83_9FIRM</name>
<keyword evidence="1" id="KW-0645">Protease</keyword>
<comment type="caution">
    <text evidence="2">The sequence shown here is derived from an EMBL/GenBank/DDBJ whole genome shotgun (WGS) entry which is preliminary data.</text>
</comment>
<keyword evidence="1 2" id="KW-0121">Carboxypeptidase</keyword>
<reference evidence="2 3" key="1">
    <citation type="submission" date="2024-03" db="EMBL/GenBank/DDBJ databases">
        <title>Human intestinal bacterial collection.</title>
        <authorList>
            <person name="Pauvert C."/>
            <person name="Hitch T.C.A."/>
            <person name="Clavel T."/>
        </authorList>
    </citation>
    <scope>NUCLEOTIDE SEQUENCE [LARGE SCALE GENOMIC DNA]</scope>
    <source>
        <strain evidence="2 3">CLA-AP-H27</strain>
    </source>
</reference>
<dbReference type="PROSITE" id="PS52034">
    <property type="entry name" value="PEPTIDASE_M32"/>
    <property type="match status" value="1"/>
</dbReference>
<evidence type="ECO:0000256" key="1">
    <source>
        <dbReference type="PIRNR" id="PIRNR006615"/>
    </source>
</evidence>
<keyword evidence="1 2" id="KW-0378">Hydrolase</keyword>
<comment type="similarity">
    <text evidence="1">Belongs to the peptidase M32 family.</text>
</comment>
<dbReference type="RefSeq" id="WP_349230179.1">
    <property type="nucleotide sequence ID" value="NZ_JBBMFJ010000032.1"/>
</dbReference>
<keyword evidence="1" id="KW-0482">Metalloprotease</keyword>
<dbReference type="Gene3D" id="1.10.1370.30">
    <property type="match status" value="1"/>
</dbReference>
<proteinExistence type="inferred from homology"/>
<evidence type="ECO:0000313" key="2">
    <source>
        <dbReference type="EMBL" id="MEQ2564128.1"/>
    </source>
</evidence>
<dbReference type="CDD" id="cd06460">
    <property type="entry name" value="M32_Taq"/>
    <property type="match status" value="1"/>
</dbReference>
<dbReference type="PRINTS" id="PR00998">
    <property type="entry name" value="CRBOXYPTASET"/>
</dbReference>
<dbReference type="GO" id="GO:0004180">
    <property type="term" value="F:carboxypeptidase activity"/>
    <property type="evidence" value="ECO:0007669"/>
    <property type="project" value="UniProtKB-KW"/>
</dbReference>
<gene>
    <name evidence="2" type="ORF">WMO41_13315</name>
</gene>
<dbReference type="PANTHER" id="PTHR34217:SF1">
    <property type="entry name" value="CARBOXYPEPTIDASE 1"/>
    <property type="match status" value="1"/>
</dbReference>
<dbReference type="InterPro" id="IPR001333">
    <property type="entry name" value="Peptidase_M32_Taq"/>
</dbReference>
<dbReference type="Proteomes" id="UP001437460">
    <property type="component" value="Unassembled WGS sequence"/>
</dbReference>
<accession>A0ABV1HQ83</accession>
<dbReference type="EC" id="3.4.17.19" evidence="1"/>